<evidence type="ECO:0000256" key="8">
    <source>
        <dbReference type="PROSITE-ProRule" id="PRU00091"/>
    </source>
</evidence>
<dbReference type="OrthoDB" id="63070at2759"/>
<reference evidence="11 12" key="1">
    <citation type="journal article" date="2008" name="Nature">
        <title>The Trichoplax genome and the nature of placozoans.</title>
        <authorList>
            <person name="Srivastava M."/>
            <person name="Begovic E."/>
            <person name="Chapman J."/>
            <person name="Putnam N.H."/>
            <person name="Hellsten U."/>
            <person name="Kawashima T."/>
            <person name="Kuo A."/>
            <person name="Mitros T."/>
            <person name="Salamov A."/>
            <person name="Carpenter M.L."/>
            <person name="Signorovitch A.Y."/>
            <person name="Moreno M.A."/>
            <person name="Kamm K."/>
            <person name="Grimwood J."/>
            <person name="Schmutz J."/>
            <person name="Shapiro H."/>
            <person name="Grigoriev I.V."/>
            <person name="Buss L.W."/>
            <person name="Schierwater B."/>
            <person name="Dellaporta S.L."/>
            <person name="Rokhsar D.S."/>
        </authorList>
    </citation>
    <scope>NUCLEOTIDE SEQUENCE [LARGE SCALE GENOMIC DNA]</scope>
    <source>
        <strain evidence="11 12">Grell-BS-1999</strain>
    </source>
</reference>
<keyword evidence="5" id="KW-0967">Endosome</keyword>
<dbReference type="PROSITE" id="PS50294">
    <property type="entry name" value="WD_REPEATS_REGION"/>
    <property type="match status" value="2"/>
</dbReference>
<dbReference type="Gene3D" id="3.30.40.10">
    <property type="entry name" value="Zinc/RING finger domain, C3HC4 (zinc finger)"/>
    <property type="match status" value="1"/>
</dbReference>
<feature type="repeat" description="WD" evidence="9">
    <location>
        <begin position="240"/>
        <end position="281"/>
    </location>
</feature>
<dbReference type="Gene3D" id="2.130.10.10">
    <property type="entry name" value="YVTN repeat-like/Quinoprotein amine dehydrogenase"/>
    <property type="match status" value="2"/>
</dbReference>
<dbReference type="InterPro" id="IPR017455">
    <property type="entry name" value="Znf_FYVE-rel"/>
</dbReference>
<dbReference type="InterPro" id="IPR020472">
    <property type="entry name" value="WD40_PAC1"/>
</dbReference>
<dbReference type="SUPFAM" id="SSF57903">
    <property type="entry name" value="FYVE/PHD zinc finger"/>
    <property type="match status" value="1"/>
</dbReference>
<dbReference type="STRING" id="10228.B3S5Y0"/>
<dbReference type="InterPro" id="IPR013083">
    <property type="entry name" value="Znf_RING/FYVE/PHD"/>
</dbReference>
<dbReference type="PANTHER" id="PTHR46189:SF1">
    <property type="entry name" value="LD41958P"/>
    <property type="match status" value="1"/>
</dbReference>
<feature type="repeat" description="WD" evidence="9">
    <location>
        <begin position="197"/>
        <end position="230"/>
    </location>
</feature>
<dbReference type="Pfam" id="PF00400">
    <property type="entry name" value="WD40"/>
    <property type="match status" value="3"/>
</dbReference>
<dbReference type="InterPro" id="IPR011011">
    <property type="entry name" value="Znf_FYVE_PHD"/>
</dbReference>
<sequence>MATAVIDGIRLNNPELLNKLEGINGTLNAAVIIPEEDGVISASDDRNVMVWLKRDSGQYWPSICHTMSAPVTALYFSSQDRKLFCGIETGLISEFELSEDFNKITHKRDYAAHSGRVNGIIYSPNLNWLLSVSRDKYMQWHCCETGRRLGGYQANAWCIALEFDQDSKHIFVGDYGGSIAVLRVKDNNSSLVPVTTLQGHSGSIRCLAWDPDKQLLFSGSFDRTILVWDIGGRKGTVYQLHGHGDKIRALHYVREASKLISVADDGFIVTWKMDVDRVETKEWLESDSCQRCDVPFFWNVKQMWSEKKIGFRQHHCRKCGIAVCAKCSENTSVMPSLGFEFPVRVCNDCYETITDADRQTLATFFDTKCGISSMNYHHGKHLLVTCSNDRSIKVWEIGNKQ</sequence>
<accession>B3S5Y0</accession>
<dbReference type="RefSeq" id="XP_002115627.1">
    <property type="nucleotide sequence ID" value="XM_002115591.1"/>
</dbReference>
<evidence type="ECO:0000256" key="3">
    <source>
        <dbReference type="ARBA" id="ARBA00022723"/>
    </source>
</evidence>
<gene>
    <name evidence="11" type="ORF">TRIADDRAFT_29458</name>
</gene>
<dbReference type="CDD" id="cd15718">
    <property type="entry name" value="FYVE_WDFY1_like"/>
    <property type="match status" value="1"/>
</dbReference>
<dbReference type="InterPro" id="IPR001680">
    <property type="entry name" value="WD40_rpt"/>
</dbReference>
<dbReference type="InterPro" id="IPR042234">
    <property type="entry name" value="WDFY1/WDFY2"/>
</dbReference>
<evidence type="ECO:0000256" key="2">
    <source>
        <dbReference type="ARBA" id="ARBA00022574"/>
    </source>
</evidence>
<dbReference type="FunFam" id="3.30.40.10:FF:000105">
    <property type="entry name" value="WD repeat and FYVE domain-containing protein 2"/>
    <property type="match status" value="1"/>
</dbReference>
<organism evidence="11 12">
    <name type="scientific">Trichoplax adhaerens</name>
    <name type="common">Trichoplax reptans</name>
    <dbReference type="NCBI Taxonomy" id="10228"/>
    <lineage>
        <taxon>Eukaryota</taxon>
        <taxon>Metazoa</taxon>
        <taxon>Placozoa</taxon>
        <taxon>Uniplacotomia</taxon>
        <taxon>Trichoplacea</taxon>
        <taxon>Trichoplacidae</taxon>
        <taxon>Trichoplax</taxon>
    </lineage>
</organism>
<keyword evidence="7" id="KW-0862">Zinc</keyword>
<evidence type="ECO:0000256" key="9">
    <source>
        <dbReference type="PROSITE-ProRule" id="PRU00221"/>
    </source>
</evidence>
<dbReference type="GO" id="GO:0008270">
    <property type="term" value="F:zinc ion binding"/>
    <property type="evidence" value="ECO:0007669"/>
    <property type="project" value="UniProtKB-KW"/>
</dbReference>
<dbReference type="InterPro" id="IPR019775">
    <property type="entry name" value="WD40_repeat_CS"/>
</dbReference>
<evidence type="ECO:0000256" key="4">
    <source>
        <dbReference type="ARBA" id="ARBA00022737"/>
    </source>
</evidence>
<feature type="domain" description="FYVE-type" evidence="10">
    <location>
        <begin position="283"/>
        <end position="354"/>
    </location>
</feature>
<evidence type="ECO:0000256" key="5">
    <source>
        <dbReference type="ARBA" id="ARBA00022753"/>
    </source>
</evidence>
<dbReference type="GO" id="GO:0005769">
    <property type="term" value="C:early endosome"/>
    <property type="evidence" value="ECO:0000318"/>
    <property type="project" value="GO_Central"/>
</dbReference>
<dbReference type="PRINTS" id="PR00320">
    <property type="entry name" value="GPROTEINBRPT"/>
</dbReference>
<dbReference type="SUPFAM" id="SSF50978">
    <property type="entry name" value="WD40 repeat-like"/>
    <property type="match status" value="1"/>
</dbReference>
<dbReference type="AlphaFoldDB" id="B3S5Y0"/>
<keyword evidence="12" id="KW-1185">Reference proteome</keyword>
<dbReference type="Proteomes" id="UP000009022">
    <property type="component" value="Unassembled WGS sequence"/>
</dbReference>
<keyword evidence="6 8" id="KW-0863">Zinc-finger</keyword>
<dbReference type="HOGENOM" id="CLU_046919_0_0_1"/>
<dbReference type="FunCoup" id="B3S5Y0">
    <property type="interactions" value="2461"/>
</dbReference>
<feature type="repeat" description="WD" evidence="9">
    <location>
        <begin position="371"/>
        <end position="401"/>
    </location>
</feature>
<dbReference type="InterPro" id="IPR015943">
    <property type="entry name" value="WD40/YVTN_repeat-like_dom_sf"/>
</dbReference>
<dbReference type="OMA" id="EIRCLRW"/>
<evidence type="ECO:0000313" key="11">
    <source>
        <dbReference type="EMBL" id="EDV21990.1"/>
    </source>
</evidence>
<dbReference type="PhylomeDB" id="B3S5Y0"/>
<dbReference type="SMART" id="SM00064">
    <property type="entry name" value="FYVE"/>
    <property type="match status" value="1"/>
</dbReference>
<dbReference type="Pfam" id="PF01363">
    <property type="entry name" value="FYVE"/>
    <property type="match status" value="1"/>
</dbReference>
<dbReference type="SMART" id="SM00320">
    <property type="entry name" value="WD40"/>
    <property type="match status" value="6"/>
</dbReference>
<dbReference type="PROSITE" id="PS00678">
    <property type="entry name" value="WD_REPEATS_1"/>
    <property type="match status" value="2"/>
</dbReference>
<dbReference type="eggNOG" id="KOG1409">
    <property type="taxonomic scope" value="Eukaryota"/>
</dbReference>
<proteinExistence type="predicted"/>
<dbReference type="PROSITE" id="PS50082">
    <property type="entry name" value="WD_REPEATS_2"/>
    <property type="match status" value="3"/>
</dbReference>
<keyword evidence="2 9" id="KW-0853">WD repeat</keyword>
<dbReference type="InParanoid" id="B3S5Y0"/>
<keyword evidence="3" id="KW-0479">Metal-binding</keyword>
<protein>
    <recommendedName>
        <fullName evidence="10">FYVE-type domain-containing protein</fullName>
    </recommendedName>
</protein>
<evidence type="ECO:0000256" key="6">
    <source>
        <dbReference type="ARBA" id="ARBA00022771"/>
    </source>
</evidence>
<dbReference type="CTD" id="6756739"/>
<evidence type="ECO:0000256" key="7">
    <source>
        <dbReference type="ARBA" id="ARBA00022833"/>
    </source>
</evidence>
<name>B3S5Y0_TRIAD</name>
<dbReference type="InterPro" id="IPR000306">
    <property type="entry name" value="Znf_FYVE"/>
</dbReference>
<dbReference type="EMBL" id="DS985251">
    <property type="protein sequence ID" value="EDV21990.1"/>
    <property type="molecule type" value="Genomic_DNA"/>
</dbReference>
<keyword evidence="4" id="KW-0677">Repeat</keyword>
<evidence type="ECO:0000256" key="1">
    <source>
        <dbReference type="ARBA" id="ARBA00004412"/>
    </source>
</evidence>
<comment type="subcellular location">
    <subcellularLocation>
        <location evidence="1">Early endosome</location>
    </subcellularLocation>
</comment>
<evidence type="ECO:0000313" key="12">
    <source>
        <dbReference type="Proteomes" id="UP000009022"/>
    </source>
</evidence>
<evidence type="ECO:0000259" key="10">
    <source>
        <dbReference type="PROSITE" id="PS50178"/>
    </source>
</evidence>
<dbReference type="PROSITE" id="PS50178">
    <property type="entry name" value="ZF_FYVE"/>
    <property type="match status" value="1"/>
</dbReference>
<dbReference type="KEGG" id="tad:TRIADDRAFT_29458"/>
<dbReference type="GeneID" id="6756739"/>
<dbReference type="InterPro" id="IPR036322">
    <property type="entry name" value="WD40_repeat_dom_sf"/>
</dbReference>
<dbReference type="PANTHER" id="PTHR46189">
    <property type="entry name" value="LD41958P"/>
    <property type="match status" value="1"/>
</dbReference>